<dbReference type="OrthoDB" id="4279391at2"/>
<feature type="region of interest" description="Disordered" evidence="1">
    <location>
        <begin position="108"/>
        <end position="249"/>
    </location>
</feature>
<proteinExistence type="predicted"/>
<evidence type="ECO:0000313" key="3">
    <source>
        <dbReference type="Proteomes" id="UP000325849"/>
    </source>
</evidence>
<keyword evidence="3" id="KW-1185">Reference proteome</keyword>
<organism evidence="2 3">
    <name type="scientific">Streptomyces adustus</name>
    <dbReference type="NCBI Taxonomy" id="1609272"/>
    <lineage>
        <taxon>Bacteria</taxon>
        <taxon>Bacillati</taxon>
        <taxon>Actinomycetota</taxon>
        <taxon>Actinomycetes</taxon>
        <taxon>Kitasatosporales</taxon>
        <taxon>Streptomycetaceae</taxon>
        <taxon>Streptomyces</taxon>
    </lineage>
</organism>
<comment type="caution">
    <text evidence="2">The sequence shown here is derived from an EMBL/GenBank/DDBJ whole genome shotgun (WGS) entry which is preliminary data.</text>
</comment>
<evidence type="ECO:0000313" key="2">
    <source>
        <dbReference type="EMBL" id="MPY37845.1"/>
    </source>
</evidence>
<feature type="compositionally biased region" description="Low complexity" evidence="1">
    <location>
        <begin position="58"/>
        <end position="68"/>
    </location>
</feature>
<reference evidence="2 3" key="1">
    <citation type="submission" date="2019-07" db="EMBL/GenBank/DDBJ databases">
        <title>New species of Amycolatopsis and Streptomyces.</title>
        <authorList>
            <person name="Duangmal K."/>
            <person name="Teo W.F.A."/>
            <person name="Lipun K."/>
        </authorList>
    </citation>
    <scope>NUCLEOTIDE SEQUENCE [LARGE SCALE GENOMIC DNA]</scope>
    <source>
        <strain evidence="2 3">NBRC 109810</strain>
    </source>
</reference>
<evidence type="ECO:0000256" key="1">
    <source>
        <dbReference type="SAM" id="MobiDB-lite"/>
    </source>
</evidence>
<feature type="region of interest" description="Disordered" evidence="1">
    <location>
        <begin position="1"/>
        <end position="93"/>
    </location>
</feature>
<feature type="compositionally biased region" description="Gly residues" evidence="1">
    <location>
        <begin position="69"/>
        <end position="82"/>
    </location>
</feature>
<dbReference type="AlphaFoldDB" id="A0A5N8VV94"/>
<dbReference type="EMBL" id="VJZD01000374">
    <property type="protein sequence ID" value="MPY37845.1"/>
    <property type="molecule type" value="Genomic_DNA"/>
</dbReference>
<dbReference type="RefSeq" id="WP_152895401.1">
    <property type="nucleotide sequence ID" value="NZ_VJZD01000374.1"/>
</dbReference>
<name>A0A5N8VV94_9ACTN</name>
<accession>A0A5N8VV94</accession>
<gene>
    <name evidence="2" type="ORF">FNH09_43545</name>
</gene>
<protein>
    <submittedName>
        <fullName evidence="2">Uncharacterized protein</fullName>
    </submittedName>
</protein>
<sequence length="392" mass="40459">MSKGKRNSPTKHSPGSHAGAVGTKAAIRGAVKNAKTPPTFWDKAGERMRNRWKARRSGTGADAGPAGAAQGGTGKGTSGGGRTAPVNDGWTAPGERVGLIEALWQAVNGRWKARRDQWKTTGGPRNRRPSARPSGGGGSDGRDGSDGRSGSGEAASGPPGPEYEPRASPFDTDTGPAVTITVEQDGPARSHGTRWQSGPSGAAAQQLPRSGPPALPRAPQRPAGSRPGTTRRKEPIPMPPPPARTATQTVAPVTASVPAAGGMAARHATEITLDDALEALTVLTTAGMETHDDCAELARQARQLVGELEVMAQDLAETHNVSGPRTMKAVALLIEQVGQLAVTAQRMAKDALDAAEIAEAEESAMARDYRPGQMATVDAGLAAPSARIHNEN</sequence>
<dbReference type="Proteomes" id="UP000325849">
    <property type="component" value="Unassembled WGS sequence"/>
</dbReference>